<dbReference type="InterPro" id="IPR043738">
    <property type="entry name" value="DUF5683"/>
</dbReference>
<feature type="domain" description="DUF5683" evidence="2">
    <location>
        <begin position="68"/>
        <end position="229"/>
    </location>
</feature>
<evidence type="ECO:0000259" key="2">
    <source>
        <dbReference type="Pfam" id="PF18935"/>
    </source>
</evidence>
<keyword evidence="1" id="KW-1133">Transmembrane helix</keyword>
<dbReference type="EMBL" id="QAAD01000007">
    <property type="protein sequence ID" value="PTN08806.1"/>
    <property type="molecule type" value="Genomic_DNA"/>
</dbReference>
<sequence>MVRLKIWNGLWVFWINWAAKQFQRKSKLRHLRIVIVTILLALTGFSSFAQQEIRAMADTLDVASTQQVHSPRKATIYSAVLPGLGQIYNKKYWKLPLIYGGFIAFGYAINWNNDHYVLYKQAYADIIDDDPNSNSYEELVIEGNWNWNNASQVAQFTTRLKNAKDAARRNRDFMIILTAGFYALNIIDATVDAHFFNFDIGDDLTMQWTPGPMYCQGKAFPGVHVSFNF</sequence>
<comment type="caution">
    <text evidence="3">The sequence shown here is derived from an EMBL/GenBank/DDBJ whole genome shotgun (WGS) entry which is preliminary data.</text>
</comment>
<organism evidence="3 4">
    <name type="scientific">Mangrovibacterium marinum</name>
    <dbReference type="NCBI Taxonomy" id="1639118"/>
    <lineage>
        <taxon>Bacteria</taxon>
        <taxon>Pseudomonadati</taxon>
        <taxon>Bacteroidota</taxon>
        <taxon>Bacteroidia</taxon>
        <taxon>Marinilabiliales</taxon>
        <taxon>Prolixibacteraceae</taxon>
        <taxon>Mangrovibacterium</taxon>
    </lineage>
</organism>
<reference evidence="3 4" key="1">
    <citation type="submission" date="2018-04" db="EMBL/GenBank/DDBJ databases">
        <title>Genomic Encyclopedia of Archaeal and Bacterial Type Strains, Phase II (KMG-II): from individual species to whole genera.</title>
        <authorList>
            <person name="Goeker M."/>
        </authorList>
    </citation>
    <scope>NUCLEOTIDE SEQUENCE [LARGE SCALE GENOMIC DNA]</scope>
    <source>
        <strain evidence="3 4">DSM 28823</strain>
    </source>
</reference>
<evidence type="ECO:0000256" key="1">
    <source>
        <dbReference type="SAM" id="Phobius"/>
    </source>
</evidence>
<dbReference type="Pfam" id="PF18935">
    <property type="entry name" value="DUF5683"/>
    <property type="match status" value="1"/>
</dbReference>
<keyword evidence="4" id="KW-1185">Reference proteome</keyword>
<dbReference type="Proteomes" id="UP000243525">
    <property type="component" value="Unassembled WGS sequence"/>
</dbReference>
<proteinExistence type="predicted"/>
<keyword evidence="1" id="KW-0812">Transmembrane</keyword>
<name>A0A2T5C2C1_9BACT</name>
<gene>
    <name evidence="3" type="ORF">C8N47_107166</name>
</gene>
<feature type="transmembrane region" description="Helical" evidence="1">
    <location>
        <begin position="30"/>
        <end position="49"/>
    </location>
</feature>
<evidence type="ECO:0000313" key="4">
    <source>
        <dbReference type="Proteomes" id="UP000243525"/>
    </source>
</evidence>
<protein>
    <recommendedName>
        <fullName evidence="2">DUF5683 domain-containing protein</fullName>
    </recommendedName>
</protein>
<dbReference type="AlphaFoldDB" id="A0A2T5C2C1"/>
<keyword evidence="1" id="KW-0472">Membrane</keyword>
<accession>A0A2T5C2C1</accession>
<evidence type="ECO:0000313" key="3">
    <source>
        <dbReference type="EMBL" id="PTN08806.1"/>
    </source>
</evidence>